<gene>
    <name evidence="2" type="ORF">JCM19296_3532</name>
</gene>
<dbReference type="AlphaFoldDB" id="A0A081DG77"/>
<comment type="caution">
    <text evidence="2">The sequence shown here is derived from an EMBL/GenBank/DDBJ whole genome shotgun (WGS) entry which is preliminary data.</text>
</comment>
<proteinExistence type="predicted"/>
<protein>
    <submittedName>
        <fullName evidence="2">Uncharacterized protein</fullName>
    </submittedName>
</protein>
<sequence length="67" mass="7679">MKKGKEDKIPKPLLVINNFILVIGSIAVIIGLIFFIKYMIELDQKYDKTESAYLHMKVPADPFVNLI</sequence>
<feature type="transmembrane region" description="Helical" evidence="1">
    <location>
        <begin position="12"/>
        <end position="36"/>
    </location>
</feature>
<evidence type="ECO:0000256" key="1">
    <source>
        <dbReference type="SAM" id="Phobius"/>
    </source>
</evidence>
<dbReference type="Proteomes" id="UP000028980">
    <property type="component" value="Unassembled WGS sequence"/>
</dbReference>
<reference evidence="2 3" key="1">
    <citation type="journal article" date="2014" name="Genome Announc.">
        <title>Draft Genome Sequences of Marine Flavobacterium Nonlabens Strains NR17, NR24, NR27, NR32, NR33, and Ara13.</title>
        <authorList>
            <person name="Nakanishi M."/>
            <person name="Meirelles P."/>
            <person name="Suzuki R."/>
            <person name="Takatani N."/>
            <person name="Mino S."/>
            <person name="Suda W."/>
            <person name="Oshima K."/>
            <person name="Hattori M."/>
            <person name="Ohkuma M."/>
            <person name="Hosokawa M."/>
            <person name="Miyashita K."/>
            <person name="Thompson F.L."/>
            <person name="Niwa A."/>
            <person name="Sawabe T."/>
            <person name="Sawabe T."/>
        </authorList>
    </citation>
    <scope>NUCLEOTIDE SEQUENCE [LARGE SCALE GENOMIC DNA]</scope>
    <source>
        <strain evidence="3">JCM19296</strain>
    </source>
</reference>
<keyword evidence="1" id="KW-1133">Transmembrane helix</keyword>
<dbReference type="EMBL" id="BBLG01000015">
    <property type="protein sequence ID" value="GAK77923.1"/>
    <property type="molecule type" value="Genomic_DNA"/>
</dbReference>
<evidence type="ECO:0000313" key="3">
    <source>
        <dbReference type="Proteomes" id="UP000028980"/>
    </source>
</evidence>
<name>A0A081DG77_NONUL</name>
<evidence type="ECO:0000313" key="2">
    <source>
        <dbReference type="EMBL" id="GAK77923.1"/>
    </source>
</evidence>
<accession>A0A081DG77</accession>
<organism evidence="2 3">
    <name type="scientific">Nonlabens ulvanivorans</name>
    <name type="common">Persicivirga ulvanivorans</name>
    <dbReference type="NCBI Taxonomy" id="906888"/>
    <lineage>
        <taxon>Bacteria</taxon>
        <taxon>Pseudomonadati</taxon>
        <taxon>Bacteroidota</taxon>
        <taxon>Flavobacteriia</taxon>
        <taxon>Flavobacteriales</taxon>
        <taxon>Flavobacteriaceae</taxon>
        <taxon>Nonlabens</taxon>
    </lineage>
</organism>
<keyword evidence="1" id="KW-0812">Transmembrane</keyword>
<keyword evidence="1" id="KW-0472">Membrane</keyword>